<protein>
    <submittedName>
        <fullName evidence="4">FAA hydrolase family protein</fullName>
    </submittedName>
</protein>
<dbReference type="InterPro" id="IPR051121">
    <property type="entry name" value="FAH"/>
</dbReference>
<dbReference type="InterPro" id="IPR036663">
    <property type="entry name" value="Fumarylacetoacetase_C_sf"/>
</dbReference>
<keyword evidence="4" id="KW-0378">Hydrolase</keyword>
<dbReference type="EMBL" id="RXIH01000045">
    <property type="protein sequence ID" value="RZN55357.1"/>
    <property type="molecule type" value="Genomic_DNA"/>
</dbReference>
<keyword evidence="2" id="KW-0479">Metal-binding</keyword>
<reference evidence="4 6" key="2">
    <citation type="journal article" date="2019" name="Nat. Microbiol.">
        <title>Wide diversity of methane and short-chain alkane metabolisms in uncultured archaea.</title>
        <authorList>
            <person name="Borrel G."/>
            <person name="Adam P.S."/>
            <person name="McKay L.J."/>
            <person name="Chen L.X."/>
            <person name="Sierra-Garcia I.N."/>
            <person name="Sieber C.M."/>
            <person name="Letourneur Q."/>
            <person name="Ghozlane A."/>
            <person name="Andersen G.L."/>
            <person name="Li W.J."/>
            <person name="Hallam S.J."/>
            <person name="Muyzer G."/>
            <person name="de Oliveira V.M."/>
            <person name="Inskeep W.P."/>
            <person name="Banfield J.F."/>
            <person name="Gribaldo S."/>
        </authorList>
    </citation>
    <scope>NUCLEOTIDE SEQUENCE [LARGE SCALE GENOMIC DNA]</scope>
    <source>
        <strain evidence="4">Verst-YHS</strain>
    </source>
</reference>
<evidence type="ECO:0000256" key="1">
    <source>
        <dbReference type="ARBA" id="ARBA00010211"/>
    </source>
</evidence>
<reference evidence="5 7" key="1">
    <citation type="journal article" date="2019" name="Nat. Microbiol.">
        <title>Expanding anaerobic alkane metabolism in the domain of Archaea.</title>
        <authorList>
            <person name="Wang Y."/>
            <person name="Wegener G."/>
            <person name="Hou J."/>
            <person name="Wang F."/>
            <person name="Xiao X."/>
        </authorList>
    </citation>
    <scope>NUCLEOTIDE SEQUENCE [LARGE SCALE GENOMIC DNA]</scope>
    <source>
        <strain evidence="5">WYZ-LMO11</strain>
    </source>
</reference>
<dbReference type="PANTHER" id="PTHR42796">
    <property type="entry name" value="FUMARYLACETOACETATE HYDROLASE DOMAIN-CONTAINING PROTEIN 2A-RELATED"/>
    <property type="match status" value="1"/>
</dbReference>
<dbReference type="Pfam" id="PF01557">
    <property type="entry name" value="FAA_hydrolase"/>
    <property type="match status" value="1"/>
</dbReference>
<name>A0A520KEE1_9CREN</name>
<comment type="similarity">
    <text evidence="1">Belongs to the FAH family.</text>
</comment>
<feature type="domain" description="Fumarylacetoacetase-like C-terminal" evidence="3">
    <location>
        <begin position="82"/>
        <end position="281"/>
    </location>
</feature>
<evidence type="ECO:0000313" key="7">
    <source>
        <dbReference type="Proteomes" id="UP000317265"/>
    </source>
</evidence>
<evidence type="ECO:0000256" key="2">
    <source>
        <dbReference type="ARBA" id="ARBA00022723"/>
    </source>
</evidence>
<dbReference type="SUPFAM" id="SSF56529">
    <property type="entry name" value="FAH"/>
    <property type="match status" value="1"/>
</dbReference>
<accession>A0A520KEE1</accession>
<dbReference type="GO" id="GO:0016787">
    <property type="term" value="F:hydrolase activity"/>
    <property type="evidence" value="ECO:0007669"/>
    <property type="project" value="UniProtKB-KW"/>
</dbReference>
<gene>
    <name evidence="5" type="ORF">DSO09_03615</name>
    <name evidence="4" type="ORF">EF809_05630</name>
</gene>
<dbReference type="InterPro" id="IPR011234">
    <property type="entry name" value="Fumarylacetoacetase-like_C"/>
</dbReference>
<evidence type="ECO:0000313" key="4">
    <source>
        <dbReference type="EMBL" id="RZN55357.1"/>
    </source>
</evidence>
<dbReference type="GO" id="GO:0016853">
    <property type="term" value="F:isomerase activity"/>
    <property type="evidence" value="ECO:0007669"/>
    <property type="project" value="UniProtKB-ARBA"/>
</dbReference>
<dbReference type="AlphaFoldDB" id="A0A520KEE1"/>
<dbReference type="GO" id="GO:0046872">
    <property type="term" value="F:metal ion binding"/>
    <property type="evidence" value="ECO:0007669"/>
    <property type="project" value="UniProtKB-KW"/>
</dbReference>
<dbReference type="Proteomes" id="UP000317265">
    <property type="component" value="Unassembled WGS sequence"/>
</dbReference>
<dbReference type="FunFam" id="3.90.850.10:FF:000002">
    <property type="entry name" value="2-hydroxyhepta-2,4-diene-1,7-dioate isomerase"/>
    <property type="match status" value="1"/>
</dbReference>
<dbReference type="Gene3D" id="3.90.850.10">
    <property type="entry name" value="Fumarylacetoacetase-like, C-terminal domain"/>
    <property type="match status" value="1"/>
</dbReference>
<sequence>MKFATCEYKGRTYACVIIGNNVIRFSSLECTKGIPDRDLLPFIEIADEKLLNSLKEEIESNADDLKLEEVRLRAPILRPPAVYCLGFNYKAHSVELKRKIPEEPIVFLKPSKAVIGPDDHIILPKVSKRVDYEVELAIVIGKGGRYIKKDEVYDRIFGYTILNDITARDIQEKDFMQSKPWLRSKGFDTFAPIGPVIVTKDEIGIHPELDLELRVNGEIRQKSNTKEMIFDIPTIVEYISSFTTLEPGTIIATGTPEKVGQLKDGDIVEAYIEKIGILRNKAIQEL</sequence>
<dbReference type="EMBL" id="QNVI01000042">
    <property type="protein sequence ID" value="TDA38782.1"/>
    <property type="molecule type" value="Genomic_DNA"/>
</dbReference>
<dbReference type="PANTHER" id="PTHR42796:SF4">
    <property type="entry name" value="FUMARYLACETOACETATE HYDROLASE DOMAIN-CONTAINING PROTEIN 2A"/>
    <property type="match status" value="1"/>
</dbReference>
<evidence type="ECO:0000259" key="3">
    <source>
        <dbReference type="Pfam" id="PF01557"/>
    </source>
</evidence>
<proteinExistence type="inferred from homology"/>
<evidence type="ECO:0000313" key="6">
    <source>
        <dbReference type="Proteomes" id="UP000316080"/>
    </source>
</evidence>
<dbReference type="GO" id="GO:0019752">
    <property type="term" value="P:carboxylic acid metabolic process"/>
    <property type="evidence" value="ECO:0007669"/>
    <property type="project" value="UniProtKB-ARBA"/>
</dbReference>
<organism evidence="4 6">
    <name type="scientific">Thermoproteota archaeon</name>
    <dbReference type="NCBI Taxonomy" id="2056631"/>
    <lineage>
        <taxon>Archaea</taxon>
        <taxon>Thermoproteota</taxon>
    </lineage>
</organism>
<dbReference type="Proteomes" id="UP000316080">
    <property type="component" value="Unassembled WGS sequence"/>
</dbReference>
<comment type="caution">
    <text evidence="4">The sequence shown here is derived from an EMBL/GenBank/DDBJ whole genome shotgun (WGS) entry which is preliminary data.</text>
</comment>
<evidence type="ECO:0000313" key="5">
    <source>
        <dbReference type="EMBL" id="TDA38782.1"/>
    </source>
</evidence>